<organism evidence="3 4">
    <name type="scientific">Candidimonas nitroreducens</name>
    <dbReference type="NCBI Taxonomy" id="683354"/>
    <lineage>
        <taxon>Bacteria</taxon>
        <taxon>Pseudomonadati</taxon>
        <taxon>Pseudomonadota</taxon>
        <taxon>Betaproteobacteria</taxon>
        <taxon>Burkholderiales</taxon>
        <taxon>Alcaligenaceae</taxon>
        <taxon>Candidimonas</taxon>
    </lineage>
</organism>
<sequence>MHTVSNRGTARRNTATRHATNGARAATFKPQGNGARALQATLLATALMGAYGTAGAADVTLRCTPVCVPADPTSGADYSKTSTSNAADSSNDWVVYGSSGANFTLDGGTVTATGARLRGVLATGASQILMNGVEVETNPTAYDASAGWGAHGVQAVGAGSVVTINDSSITTNGPGTRAVAVYSEGIQASEGGAVTGAGNTISTSGSGSYGIEAFDGGTISLTGGTITTSGKLASGVRTYTGSGATLGAGVVTLDGTTINTSGESASGLLAGDSDEPTAGIINATNVTINTTGKNSTGIQANYGEVHSTGSTITTSGSGAHAAEALNGSSITLDGDTLSAGLGYGLYASGAGSSITANNTTVETANGSYGVLAENGGQVSLSGGSVTNAGTLGDKMTIYANGAGTSVTTQDVALTNAAAGGGTGDLSNVVSAASQATVTLNGGSVVSEGSTFGRGILASAGASVTANDVDISTIGTLSNAVHAYSGRQDLADTTPDTPSITLNGATVSTTGANSYGLFAQNKGSTISATGNTIVTTTGANSFGAVAYNGGALNLAGVSVTTSGSGADGIAINELLGAQSPGHVPTPNYGSTLTLSDSSVTSEKANGIYVGSGSNALINNTNILAARHGVVVKDGASVAMAGGSIASTGDEQHAVMVDGSSSSFSASNVAISAAGSIDNRGDVTHAIDLTNGATATVTDGSIKTTGANFTTGIFVATNSTATANNVAISTTGDTGVGVRAYSAYEKASEIPIGTTASQTAYINGGSITTSGVESYGLWAQDMGSHIVAGSYTDPTNSSVTPLTITTSGKDAYGVAVYGGADASLTDVTINTSGVGASGVALNTLGSRYHPTRASSVAATFSMSGGSINTTGADTAAVTLLDSATASFSGTTLNSAGATFTSTFAQAGQAQSITLGNGTSAVNNNGTLLGVTRTGDGADGTITLALQDGSFAQGNVYDPTAAGKVTVTKGADAHWAGLVVDSSTQTVDPDSNPTQTGFSSDGNVIIGSTTPVDFTGTTSVGGDFSGATGGSTTFSGPTDIAGNLIGAPGSTTNFTDSANIGSVTGGSGSSISFTGSSTNIQGDVSGNQGTQINFSKGGSTNIGGSISLSGNGTSTHGGTTDNPIIVQGDVNVGNGALLGGNIMSNGSLGGSGGTVGPGNSVGVQSYASSAGFTGNYFAEVNAAGKSDLLIIRSGNFDLSGIGLTVGQENRNGGYVLNHRYTIIQTPGGSVVNKFASTGLDSSFDGTLVKLDPIIYDPQDVQVTLSVDNSAVDNKRAGLSKNQNATLDGVLSVAGQNAAADAALQSTDTGGVLNQLSGEVHASTQAALLSTGDLLVRTLTDRMRANLGAPMVAGAPVAAAGELPSGAMPRSSALPLWAQVVGDWQSLKGGSDGAANSKLSLAGLYLGGDTQVGTSGWRVGAALGYTNGRLNVDDRDSRSDLDSYTASIYGGKSWEAGKGHVNFLAGAAYTRNNVDSRRNVNVGGNQALKASYHADSAQLFTELGYAMPMSRSASIEPYARLAWINQRTQSFDESGGPAALHGDSSTDNLTTLTLGLRGATELAVGAHAARLTGGLGWRHAGGDVNPKTSLSFIQGSGTSFSVAGAPIAKDAAVVDLGAEMAVGKRAAMGLSYSGQYGAGNADSAGSLYLKMHF</sequence>
<dbReference type="InterPro" id="IPR012332">
    <property type="entry name" value="Autotransporter_pectin_lyase_C"/>
</dbReference>
<protein>
    <recommendedName>
        <fullName evidence="2">Autotransporter domain-containing protein</fullName>
    </recommendedName>
</protein>
<accession>A0A225M8D1</accession>
<dbReference type="SMART" id="SM00869">
    <property type="entry name" value="Autotransporter"/>
    <property type="match status" value="1"/>
</dbReference>
<comment type="caution">
    <text evidence="3">The sequence shown here is derived from an EMBL/GenBank/DDBJ whole genome shotgun (WGS) entry which is preliminary data.</text>
</comment>
<dbReference type="Gene3D" id="2.160.20.20">
    <property type="match status" value="3"/>
</dbReference>
<feature type="region of interest" description="Disordered" evidence="1">
    <location>
        <begin position="981"/>
        <end position="1000"/>
    </location>
</feature>
<dbReference type="PROSITE" id="PS51208">
    <property type="entry name" value="AUTOTRANSPORTER"/>
    <property type="match status" value="1"/>
</dbReference>
<evidence type="ECO:0000256" key="1">
    <source>
        <dbReference type="SAM" id="MobiDB-lite"/>
    </source>
</evidence>
<dbReference type="SMART" id="SM00710">
    <property type="entry name" value="PbH1"/>
    <property type="match status" value="11"/>
</dbReference>
<keyword evidence="4" id="KW-1185">Reference proteome</keyword>
<name>A0A225M8D1_9BURK</name>
<dbReference type="EMBL" id="NJIH01000009">
    <property type="protein sequence ID" value="OWT57587.1"/>
    <property type="molecule type" value="Genomic_DNA"/>
</dbReference>
<dbReference type="Proteomes" id="UP000214603">
    <property type="component" value="Unassembled WGS sequence"/>
</dbReference>
<dbReference type="InterPro" id="IPR006626">
    <property type="entry name" value="PbH1"/>
</dbReference>
<feature type="compositionally biased region" description="Low complexity" evidence="1">
    <location>
        <begin position="1"/>
        <end position="27"/>
    </location>
</feature>
<gene>
    <name evidence="3" type="ORF">CEY11_16990</name>
</gene>
<dbReference type="SUPFAM" id="SSF51126">
    <property type="entry name" value="Pectin lyase-like"/>
    <property type="match status" value="1"/>
</dbReference>
<dbReference type="InterPro" id="IPR011050">
    <property type="entry name" value="Pectin_lyase_fold/virulence"/>
</dbReference>
<evidence type="ECO:0000259" key="2">
    <source>
        <dbReference type="PROSITE" id="PS51208"/>
    </source>
</evidence>
<reference evidence="4" key="1">
    <citation type="submission" date="2017-06" db="EMBL/GenBank/DDBJ databases">
        <title>Herbaspirillum phytohormonus sp. nov., isolated from the root nodule of Robinia pseudoacacia in lead-zinc mine.</title>
        <authorList>
            <person name="Fan M."/>
            <person name="Lin Y."/>
        </authorList>
    </citation>
    <scope>NUCLEOTIDE SEQUENCE [LARGE SCALE GENOMIC DNA]</scope>
    <source>
        <strain evidence="4">SC-089</strain>
    </source>
</reference>
<dbReference type="SUPFAM" id="SSF103515">
    <property type="entry name" value="Autotransporter"/>
    <property type="match status" value="1"/>
</dbReference>
<dbReference type="InterPro" id="IPR036709">
    <property type="entry name" value="Autotransporte_beta_dom_sf"/>
</dbReference>
<feature type="region of interest" description="Disordered" evidence="1">
    <location>
        <begin position="1"/>
        <end position="30"/>
    </location>
</feature>
<dbReference type="InterPro" id="IPR005546">
    <property type="entry name" value="Autotransporte_beta"/>
</dbReference>
<evidence type="ECO:0000313" key="4">
    <source>
        <dbReference type="Proteomes" id="UP000214603"/>
    </source>
</evidence>
<dbReference type="Gene3D" id="2.40.128.130">
    <property type="entry name" value="Autotransporter beta-domain"/>
    <property type="match status" value="1"/>
</dbReference>
<proteinExistence type="predicted"/>
<feature type="domain" description="Autotransporter" evidence="2">
    <location>
        <begin position="1365"/>
        <end position="1649"/>
    </location>
</feature>
<dbReference type="Pfam" id="PF03797">
    <property type="entry name" value="Autotransporter"/>
    <property type="match status" value="1"/>
</dbReference>
<evidence type="ECO:0000313" key="3">
    <source>
        <dbReference type="EMBL" id="OWT57587.1"/>
    </source>
</evidence>